<feature type="compositionally biased region" description="Low complexity" evidence="1">
    <location>
        <begin position="212"/>
        <end position="222"/>
    </location>
</feature>
<keyword evidence="2" id="KW-1133">Transmembrane helix</keyword>
<evidence type="ECO:0000313" key="3">
    <source>
        <dbReference type="EMBL" id="PAA80020.1"/>
    </source>
</evidence>
<comment type="caution">
    <text evidence="3">The sequence shown here is derived from an EMBL/GenBank/DDBJ whole genome shotgun (WGS) entry which is preliminary data.</text>
</comment>
<accession>A0A267G1R5</accession>
<proteinExistence type="predicted"/>
<feature type="region of interest" description="Disordered" evidence="1">
    <location>
        <begin position="188"/>
        <end position="223"/>
    </location>
</feature>
<organism evidence="3 4">
    <name type="scientific">Macrostomum lignano</name>
    <dbReference type="NCBI Taxonomy" id="282301"/>
    <lineage>
        <taxon>Eukaryota</taxon>
        <taxon>Metazoa</taxon>
        <taxon>Spiralia</taxon>
        <taxon>Lophotrochozoa</taxon>
        <taxon>Platyhelminthes</taxon>
        <taxon>Rhabditophora</taxon>
        <taxon>Macrostomorpha</taxon>
        <taxon>Macrostomida</taxon>
        <taxon>Macrostomidae</taxon>
        <taxon>Macrostomum</taxon>
    </lineage>
</organism>
<feature type="transmembrane region" description="Helical" evidence="2">
    <location>
        <begin position="89"/>
        <end position="111"/>
    </location>
</feature>
<evidence type="ECO:0000256" key="2">
    <source>
        <dbReference type="SAM" id="Phobius"/>
    </source>
</evidence>
<evidence type="ECO:0000313" key="4">
    <source>
        <dbReference type="Proteomes" id="UP000215902"/>
    </source>
</evidence>
<dbReference type="EMBL" id="NIVC01000600">
    <property type="protein sequence ID" value="PAA80020.1"/>
    <property type="molecule type" value="Genomic_DNA"/>
</dbReference>
<dbReference type="Proteomes" id="UP000215902">
    <property type="component" value="Unassembled WGS sequence"/>
</dbReference>
<evidence type="ECO:0000256" key="1">
    <source>
        <dbReference type="SAM" id="MobiDB-lite"/>
    </source>
</evidence>
<keyword evidence="4" id="KW-1185">Reference proteome</keyword>
<sequence>MGKTLILRKVEEGNWETHLLEENKQKKELTLRISVLAYKAFLVLLSLAGLAVYAATVGAISCRMLDIMIRRENCHVTSKPFASLWRASIYAMLALNGAAAAVFVQCLMLTFRLGETRSAWPGEKFRQKLNIFSVNEMEPCHVHQADFIPKLTYRTRCCDDVIIRTQFPAQWPYFETIRGSQTLDSVQYAPRMSESRQSTQLELRNRRKSSRRQSQSEEAAQQIPMVVTQGSVQIDESGLRKNFYGR</sequence>
<keyword evidence="2" id="KW-0812">Transmembrane</keyword>
<feature type="transmembrane region" description="Helical" evidence="2">
    <location>
        <begin position="36"/>
        <end position="60"/>
    </location>
</feature>
<gene>
    <name evidence="3" type="ORF">BOX15_Mlig027286g2</name>
</gene>
<dbReference type="AlphaFoldDB" id="A0A267G1R5"/>
<protein>
    <submittedName>
        <fullName evidence="3">Uncharacterized protein</fullName>
    </submittedName>
</protein>
<reference evidence="3 4" key="1">
    <citation type="submission" date="2017-06" db="EMBL/GenBank/DDBJ databases">
        <title>A platform for efficient transgenesis in Macrostomum lignano, a flatworm model organism for stem cell research.</title>
        <authorList>
            <person name="Berezikov E."/>
        </authorList>
    </citation>
    <scope>NUCLEOTIDE SEQUENCE [LARGE SCALE GENOMIC DNA]</scope>
    <source>
        <strain evidence="3">DV1</strain>
        <tissue evidence="3">Whole organism</tissue>
    </source>
</reference>
<name>A0A267G1R5_9PLAT</name>
<keyword evidence="2" id="KW-0472">Membrane</keyword>